<dbReference type="Pfam" id="PF12146">
    <property type="entry name" value="Hydrolase_4"/>
    <property type="match status" value="1"/>
</dbReference>
<feature type="domain" description="Serine aminopeptidase S33" evidence="2">
    <location>
        <begin position="89"/>
        <end position="216"/>
    </location>
</feature>
<dbReference type="GO" id="GO:0052689">
    <property type="term" value="F:carboxylic ester hydrolase activity"/>
    <property type="evidence" value="ECO:0007669"/>
    <property type="project" value="UniProtKB-ARBA"/>
</dbReference>
<dbReference type="SUPFAM" id="SSF53474">
    <property type="entry name" value="alpha/beta-Hydrolases"/>
    <property type="match status" value="1"/>
</dbReference>
<evidence type="ECO:0000313" key="4">
    <source>
        <dbReference type="Proteomes" id="UP001304650"/>
    </source>
</evidence>
<dbReference type="InterPro" id="IPR029058">
    <property type="entry name" value="AB_hydrolase_fold"/>
</dbReference>
<dbReference type="InterPro" id="IPR022742">
    <property type="entry name" value="Hydrolase_4"/>
</dbReference>
<keyword evidence="4" id="KW-1185">Reference proteome</keyword>
<protein>
    <submittedName>
        <fullName evidence="3">Alpha/beta fold hydrolase</fullName>
    </submittedName>
</protein>
<dbReference type="KEGG" id="proo:MJB10_07965"/>
<name>A0AA96LRR3_9BACL</name>
<reference evidence="3" key="1">
    <citation type="submission" date="2022-02" db="EMBL/GenBank/DDBJ databases">
        <title>Paenibacillus sp. MBLB1832 Whole Genome Shotgun Sequencing.</title>
        <authorList>
            <person name="Hwang C.Y."/>
            <person name="Cho E.-S."/>
            <person name="Seo M.-J."/>
        </authorList>
    </citation>
    <scope>NUCLEOTIDE SEQUENCE</scope>
    <source>
        <strain evidence="3">MBLB1832</strain>
    </source>
</reference>
<dbReference type="Proteomes" id="UP001304650">
    <property type="component" value="Chromosome"/>
</dbReference>
<dbReference type="InterPro" id="IPR050261">
    <property type="entry name" value="FrsA_esterase"/>
</dbReference>
<evidence type="ECO:0000259" key="2">
    <source>
        <dbReference type="Pfam" id="PF12146"/>
    </source>
</evidence>
<dbReference type="AlphaFoldDB" id="A0AA96LRR3"/>
<dbReference type="PANTHER" id="PTHR22946">
    <property type="entry name" value="DIENELACTONE HYDROLASE DOMAIN-CONTAINING PROTEIN-RELATED"/>
    <property type="match status" value="1"/>
</dbReference>
<gene>
    <name evidence="3" type="ORF">MJB10_07965</name>
</gene>
<dbReference type="RefSeq" id="WP_314803265.1">
    <property type="nucleotide sequence ID" value="NZ_CP130319.1"/>
</dbReference>
<sequence length="312" mass="35583">MNHTMFELNGRIGHENGLTCRQLAEDSHPLQIKITGNAEGYPLHLATNFVNKALKLEPSETTLLLEHAVVTERSVPVLYCYPKSDTPLPTVLFIHGMTGDKVMDLDKGIQLAQNGFFVVLIDVRWHGERKHPQFHSYFYDNDKQTNCRRFFETIHETVEDVIALLDHVQKDSRVDPNRLGMSGISMGGYISFATAARDRRIKAIAPMIASPDWNVNTESLDPNEYVPELQSLVNFHNPMNHYQRLYSIPLLVQNGVIDRVINISGVRKLHQLVTQECGELPKGYIYIEYPEVGHTATSEMLNQMVTFFRSYL</sequence>
<dbReference type="EMBL" id="CP130319">
    <property type="protein sequence ID" value="WNR46019.1"/>
    <property type="molecule type" value="Genomic_DNA"/>
</dbReference>
<keyword evidence="1 3" id="KW-0378">Hydrolase</keyword>
<evidence type="ECO:0000256" key="1">
    <source>
        <dbReference type="ARBA" id="ARBA00022801"/>
    </source>
</evidence>
<proteinExistence type="predicted"/>
<organism evidence="3 4">
    <name type="scientific">Paenibacillus roseopurpureus</name>
    <dbReference type="NCBI Taxonomy" id="2918901"/>
    <lineage>
        <taxon>Bacteria</taxon>
        <taxon>Bacillati</taxon>
        <taxon>Bacillota</taxon>
        <taxon>Bacilli</taxon>
        <taxon>Bacillales</taxon>
        <taxon>Paenibacillaceae</taxon>
        <taxon>Paenibacillus</taxon>
    </lineage>
</organism>
<dbReference type="PANTHER" id="PTHR22946:SF9">
    <property type="entry name" value="POLYKETIDE TRANSFERASE AF380"/>
    <property type="match status" value="1"/>
</dbReference>
<evidence type="ECO:0000313" key="3">
    <source>
        <dbReference type="EMBL" id="WNR46019.1"/>
    </source>
</evidence>
<dbReference type="Gene3D" id="3.40.50.1820">
    <property type="entry name" value="alpha/beta hydrolase"/>
    <property type="match status" value="1"/>
</dbReference>
<accession>A0AA96LRR3</accession>